<evidence type="ECO:0000313" key="2">
    <source>
        <dbReference type="EMBL" id="KAK4428335.1"/>
    </source>
</evidence>
<evidence type="ECO:0000313" key="3">
    <source>
        <dbReference type="Proteomes" id="UP001293254"/>
    </source>
</evidence>
<reference evidence="2" key="1">
    <citation type="submission" date="2020-06" db="EMBL/GenBank/DDBJ databases">
        <authorList>
            <person name="Li T."/>
            <person name="Hu X."/>
            <person name="Zhang T."/>
            <person name="Song X."/>
            <person name="Zhang H."/>
            <person name="Dai N."/>
            <person name="Sheng W."/>
            <person name="Hou X."/>
            <person name="Wei L."/>
        </authorList>
    </citation>
    <scope>NUCLEOTIDE SEQUENCE</scope>
    <source>
        <strain evidence="2">3651</strain>
        <tissue evidence="2">Leaf</tissue>
    </source>
</reference>
<organism evidence="2 3">
    <name type="scientific">Sesamum alatum</name>
    <dbReference type="NCBI Taxonomy" id="300844"/>
    <lineage>
        <taxon>Eukaryota</taxon>
        <taxon>Viridiplantae</taxon>
        <taxon>Streptophyta</taxon>
        <taxon>Embryophyta</taxon>
        <taxon>Tracheophyta</taxon>
        <taxon>Spermatophyta</taxon>
        <taxon>Magnoliopsida</taxon>
        <taxon>eudicotyledons</taxon>
        <taxon>Gunneridae</taxon>
        <taxon>Pentapetalae</taxon>
        <taxon>asterids</taxon>
        <taxon>lamiids</taxon>
        <taxon>Lamiales</taxon>
        <taxon>Pedaliaceae</taxon>
        <taxon>Sesamum</taxon>
    </lineage>
</organism>
<name>A0AAE1YDM1_9LAMI</name>
<dbReference type="Proteomes" id="UP001293254">
    <property type="component" value="Unassembled WGS sequence"/>
</dbReference>
<gene>
    <name evidence="2" type="ORF">Salat_1133100</name>
</gene>
<protein>
    <submittedName>
        <fullName evidence="2">Uncharacterized protein</fullName>
    </submittedName>
</protein>
<dbReference type="AlphaFoldDB" id="A0AAE1YDM1"/>
<dbReference type="EMBL" id="JACGWO010000004">
    <property type="protein sequence ID" value="KAK4428335.1"/>
    <property type="molecule type" value="Genomic_DNA"/>
</dbReference>
<feature type="region of interest" description="Disordered" evidence="1">
    <location>
        <begin position="162"/>
        <end position="191"/>
    </location>
</feature>
<accession>A0AAE1YDM1</accession>
<keyword evidence="3" id="KW-1185">Reference proteome</keyword>
<proteinExistence type="predicted"/>
<evidence type="ECO:0000256" key="1">
    <source>
        <dbReference type="SAM" id="MobiDB-lite"/>
    </source>
</evidence>
<feature type="compositionally biased region" description="Basic and acidic residues" evidence="1">
    <location>
        <begin position="162"/>
        <end position="183"/>
    </location>
</feature>
<reference evidence="2" key="2">
    <citation type="journal article" date="2024" name="Plant">
        <title>Genomic evolution and insights into agronomic trait innovations of Sesamum species.</title>
        <authorList>
            <person name="Miao H."/>
            <person name="Wang L."/>
            <person name="Qu L."/>
            <person name="Liu H."/>
            <person name="Sun Y."/>
            <person name="Le M."/>
            <person name="Wang Q."/>
            <person name="Wei S."/>
            <person name="Zheng Y."/>
            <person name="Lin W."/>
            <person name="Duan Y."/>
            <person name="Cao H."/>
            <person name="Xiong S."/>
            <person name="Wang X."/>
            <person name="Wei L."/>
            <person name="Li C."/>
            <person name="Ma Q."/>
            <person name="Ju M."/>
            <person name="Zhao R."/>
            <person name="Li G."/>
            <person name="Mu C."/>
            <person name="Tian Q."/>
            <person name="Mei H."/>
            <person name="Zhang T."/>
            <person name="Gao T."/>
            <person name="Zhang H."/>
        </authorList>
    </citation>
    <scope>NUCLEOTIDE SEQUENCE</scope>
    <source>
        <strain evidence="2">3651</strain>
    </source>
</reference>
<sequence length="257" mass="28571">MRRVDGRMLRAWVSPCVRQLGGLAGERGRCVRDRPTPTVVLDDYEKQFQTNAGTCADSWEAVVAVHYIDNSRGAFTAVVVGLVEGRVISIIEDVSILTDVVDMKFVALKDEVNLPKHAVRKEEDRAPQSKTELRRRCVKDLSSAIVAADMLVDFGITNNSDPDRKKKDFGREKGKSSKTGKDGKFKKKKKEVTVSGDKETVQPVFDKSKKACYLCNNDHCMRDCPKRGKLNTLVAKRNDDDEGGSTQVNPLQLLSAL</sequence>
<comment type="caution">
    <text evidence="2">The sequence shown here is derived from an EMBL/GenBank/DDBJ whole genome shotgun (WGS) entry which is preliminary data.</text>
</comment>